<dbReference type="Proteomes" id="UP000199379">
    <property type="component" value="Unassembled WGS sequence"/>
</dbReference>
<evidence type="ECO:0000256" key="2">
    <source>
        <dbReference type="ARBA" id="ARBA00022692"/>
    </source>
</evidence>
<dbReference type="InterPro" id="IPR020846">
    <property type="entry name" value="MFS_dom"/>
</dbReference>
<evidence type="ECO:0000313" key="7">
    <source>
        <dbReference type="EMBL" id="SEI67301.1"/>
    </source>
</evidence>
<dbReference type="AlphaFoldDB" id="A0A1H6SHG3"/>
<feature type="transmembrane region" description="Helical" evidence="5">
    <location>
        <begin position="117"/>
        <end position="140"/>
    </location>
</feature>
<feature type="transmembrane region" description="Helical" evidence="5">
    <location>
        <begin position="349"/>
        <end position="371"/>
    </location>
</feature>
<dbReference type="GO" id="GO:0016020">
    <property type="term" value="C:membrane"/>
    <property type="evidence" value="ECO:0007669"/>
    <property type="project" value="UniProtKB-SubCell"/>
</dbReference>
<organism evidence="7 8">
    <name type="scientific">Cribrihabitans marinus</name>
    <dbReference type="NCBI Taxonomy" id="1227549"/>
    <lineage>
        <taxon>Bacteria</taxon>
        <taxon>Pseudomonadati</taxon>
        <taxon>Pseudomonadota</taxon>
        <taxon>Alphaproteobacteria</taxon>
        <taxon>Rhodobacterales</taxon>
        <taxon>Paracoccaceae</taxon>
        <taxon>Cribrihabitans</taxon>
    </lineage>
</organism>
<evidence type="ECO:0000259" key="6">
    <source>
        <dbReference type="PROSITE" id="PS50850"/>
    </source>
</evidence>
<evidence type="ECO:0000256" key="4">
    <source>
        <dbReference type="ARBA" id="ARBA00023136"/>
    </source>
</evidence>
<feature type="domain" description="Major facilitator superfamily (MFS) profile" evidence="6">
    <location>
        <begin position="223"/>
        <end position="406"/>
    </location>
</feature>
<dbReference type="InterPro" id="IPR011701">
    <property type="entry name" value="MFS"/>
</dbReference>
<keyword evidence="8" id="KW-1185">Reference proteome</keyword>
<dbReference type="PANTHER" id="PTHR23514">
    <property type="entry name" value="BYPASS OF STOP CODON PROTEIN 6"/>
    <property type="match status" value="1"/>
</dbReference>
<dbReference type="EMBL" id="FNYD01000002">
    <property type="protein sequence ID" value="SEI67301.1"/>
    <property type="molecule type" value="Genomic_DNA"/>
</dbReference>
<dbReference type="InterPro" id="IPR051788">
    <property type="entry name" value="MFS_Transporter"/>
</dbReference>
<comment type="subcellular location">
    <subcellularLocation>
        <location evidence="1">Membrane</location>
        <topology evidence="1">Multi-pass membrane protein</topology>
    </subcellularLocation>
</comment>
<evidence type="ECO:0000313" key="8">
    <source>
        <dbReference type="Proteomes" id="UP000199379"/>
    </source>
</evidence>
<keyword evidence="4 5" id="KW-0472">Membrane</keyword>
<feature type="transmembrane region" description="Helical" evidence="5">
    <location>
        <begin position="220"/>
        <end position="238"/>
    </location>
</feature>
<dbReference type="InterPro" id="IPR036259">
    <property type="entry name" value="MFS_trans_sf"/>
</dbReference>
<evidence type="ECO:0000256" key="1">
    <source>
        <dbReference type="ARBA" id="ARBA00004141"/>
    </source>
</evidence>
<feature type="transmembrane region" description="Helical" evidence="5">
    <location>
        <begin position="178"/>
        <end position="199"/>
    </location>
</feature>
<feature type="transmembrane region" description="Helical" evidence="5">
    <location>
        <begin position="258"/>
        <end position="279"/>
    </location>
</feature>
<proteinExistence type="predicted"/>
<feature type="transmembrane region" description="Helical" evidence="5">
    <location>
        <begin position="315"/>
        <end position="337"/>
    </location>
</feature>
<evidence type="ECO:0000256" key="3">
    <source>
        <dbReference type="ARBA" id="ARBA00022989"/>
    </source>
</evidence>
<feature type="transmembrane region" description="Helical" evidence="5">
    <location>
        <begin position="63"/>
        <end position="82"/>
    </location>
</feature>
<accession>A0A1H6SHG3</accession>
<dbReference type="PROSITE" id="PS50850">
    <property type="entry name" value="MFS"/>
    <property type="match status" value="1"/>
</dbReference>
<dbReference type="Pfam" id="PF07690">
    <property type="entry name" value="MFS_1"/>
    <property type="match status" value="1"/>
</dbReference>
<feature type="transmembrane region" description="Helical" evidence="5">
    <location>
        <begin position="152"/>
        <end position="172"/>
    </location>
</feature>
<dbReference type="GO" id="GO:0022857">
    <property type="term" value="F:transmembrane transporter activity"/>
    <property type="evidence" value="ECO:0007669"/>
    <property type="project" value="InterPro"/>
</dbReference>
<feature type="transmembrane region" description="Helical" evidence="5">
    <location>
        <begin position="94"/>
        <end position="111"/>
    </location>
</feature>
<dbReference type="Gene3D" id="1.20.1250.20">
    <property type="entry name" value="MFS general substrate transporter like domains"/>
    <property type="match status" value="2"/>
</dbReference>
<feature type="transmembrane region" description="Helical" evidence="5">
    <location>
        <begin position="291"/>
        <end position="309"/>
    </location>
</feature>
<gene>
    <name evidence="7" type="ORF">SAMN05444007_102104</name>
</gene>
<feature type="transmembrane region" description="Helical" evidence="5">
    <location>
        <begin position="377"/>
        <end position="399"/>
    </location>
</feature>
<dbReference type="STRING" id="1227549.SAMN05444007_102104"/>
<name>A0A1H6SHG3_9RHOB</name>
<dbReference type="PANTHER" id="PTHR23514:SF13">
    <property type="entry name" value="INNER MEMBRANE PROTEIN YBJJ"/>
    <property type="match status" value="1"/>
</dbReference>
<reference evidence="7 8" key="1">
    <citation type="submission" date="2016-10" db="EMBL/GenBank/DDBJ databases">
        <authorList>
            <person name="de Groot N.N."/>
        </authorList>
    </citation>
    <scope>NUCLEOTIDE SEQUENCE [LARGE SCALE GENOMIC DNA]</scope>
    <source>
        <strain evidence="7 8">DSM 29340</strain>
    </source>
</reference>
<feature type="transmembrane region" description="Helical" evidence="5">
    <location>
        <begin position="34"/>
        <end position="51"/>
    </location>
</feature>
<sequence>MPARRQFPLAAAAGRWQALRMELRDDIRRSRGPAAAFAAVGLYWGSFAALAPQLKAQTGLSDAGFGLALLVGALGAVAAMWLAPRAEARLGRHAMPVLALLLAAAFLLPGLTTGGVAFALAMLAASGASGTLDVVMNARVSQIEAAENRPLMNLNHAIFSFAYAAAALLAGLGREAGLAPATLFALAGVVTLGLTRVTYSAPEIHDGTTADPGEVEPAPLPPLVLMLGGAIVLIAFMSEQATEGWSALHLERNLAAGAAQGALGPAVLGLTMGIGRLSGQLLMRHLSEGRVMGLASALAALGALIAAWSPALAPAYLGFAILGLGVSVVAPMAFGWIGRQVAHRHRMHAISRVSVIGYSGFFIGPPMMGFVAQGFGLPMAFTAIALCLLSVPVLLVPALRRSAAPG</sequence>
<keyword evidence="2 5" id="KW-0812">Transmembrane</keyword>
<dbReference type="SUPFAM" id="SSF103473">
    <property type="entry name" value="MFS general substrate transporter"/>
    <property type="match status" value="1"/>
</dbReference>
<keyword evidence="3 5" id="KW-1133">Transmembrane helix</keyword>
<evidence type="ECO:0000256" key="5">
    <source>
        <dbReference type="SAM" id="Phobius"/>
    </source>
</evidence>
<protein>
    <recommendedName>
        <fullName evidence="6">Major facilitator superfamily (MFS) profile domain-containing protein</fullName>
    </recommendedName>
</protein>